<keyword evidence="3" id="KW-0479">Metal-binding</keyword>
<dbReference type="RefSeq" id="WP_343973238.1">
    <property type="nucleotide sequence ID" value="NZ_BAAAJG010000003.1"/>
</dbReference>
<dbReference type="SUPFAM" id="SSF53807">
    <property type="entry name" value="Helical backbone' metal receptor"/>
    <property type="match status" value="1"/>
</dbReference>
<dbReference type="PROSITE" id="PS51257">
    <property type="entry name" value="PROKAR_LIPOPROTEIN"/>
    <property type="match status" value="1"/>
</dbReference>
<proteinExistence type="predicted"/>
<name>A0ABW4FX67_9PSEU</name>
<dbReference type="PANTHER" id="PTHR42953">
    <property type="entry name" value="HIGH-AFFINITY ZINC UPTAKE SYSTEM PROTEIN ZNUA-RELATED"/>
    <property type="match status" value="1"/>
</dbReference>
<dbReference type="InterPro" id="IPR050492">
    <property type="entry name" value="Bact_metal-bind_prot9"/>
</dbReference>
<dbReference type="PANTHER" id="PTHR42953:SF1">
    <property type="entry name" value="METAL-BINDING PROTEIN HI_0362-RELATED"/>
    <property type="match status" value="1"/>
</dbReference>
<keyword evidence="2" id="KW-0813">Transport</keyword>
<protein>
    <submittedName>
        <fullName evidence="7">Metal ABC transporter solute-binding protein, Zn/Mn family</fullName>
    </submittedName>
</protein>
<accession>A0ABW4FX67</accession>
<evidence type="ECO:0000256" key="3">
    <source>
        <dbReference type="ARBA" id="ARBA00022723"/>
    </source>
</evidence>
<feature type="compositionally biased region" description="Low complexity" evidence="5">
    <location>
        <begin position="138"/>
        <end position="149"/>
    </location>
</feature>
<reference evidence="8" key="1">
    <citation type="journal article" date="2019" name="Int. J. Syst. Evol. Microbiol.">
        <title>The Global Catalogue of Microorganisms (GCM) 10K type strain sequencing project: providing services to taxonomists for standard genome sequencing and annotation.</title>
        <authorList>
            <consortium name="The Broad Institute Genomics Platform"/>
            <consortium name="The Broad Institute Genome Sequencing Center for Infectious Disease"/>
            <person name="Wu L."/>
            <person name="Ma J."/>
        </authorList>
    </citation>
    <scope>NUCLEOTIDE SEQUENCE [LARGE SCALE GENOMIC DNA]</scope>
    <source>
        <strain evidence="8">JCM 12165</strain>
    </source>
</reference>
<organism evidence="7 8">
    <name type="scientific">Pseudonocardia aurantiaca</name>
    <dbReference type="NCBI Taxonomy" id="75290"/>
    <lineage>
        <taxon>Bacteria</taxon>
        <taxon>Bacillati</taxon>
        <taxon>Actinomycetota</taxon>
        <taxon>Actinomycetes</taxon>
        <taxon>Pseudonocardiales</taxon>
        <taxon>Pseudonocardiaceae</taxon>
        <taxon>Pseudonocardia</taxon>
    </lineage>
</organism>
<sequence length="327" mass="32771">MAYRSSGAALVTIALITLAGCSSGGGGTQAAAPAGDAPVEVVTSTNVYGSIAQAVGGERVKVASLIDDPAADPHSYESTPADAAKVAGARVVVFNGGGYDDFMPRLVQSGGASPTVIDVAEVSGLVPSAGAAEEHPPGEAAPAEGNAHGHGSFNEHFWYSLPTMQAVASRLAADLGAADPAGAAEYTSNAEAFNSHVADLQTRTQAIGASNPGARVAVTEPVPGYLIQAAGLTDATPPEFTAAVEEDRDPPAAVLQETLALFQGTPVRALVLNQQTQTPTTDQVQQAAQTAGVPVVGVTETLPQGTTDYVSWMGGQIDALAGALNGS</sequence>
<evidence type="ECO:0000313" key="7">
    <source>
        <dbReference type="EMBL" id="MFD1535073.1"/>
    </source>
</evidence>
<comment type="subcellular location">
    <subcellularLocation>
        <location evidence="1">Cell envelope</location>
    </subcellularLocation>
</comment>
<evidence type="ECO:0000256" key="5">
    <source>
        <dbReference type="SAM" id="MobiDB-lite"/>
    </source>
</evidence>
<dbReference type="EMBL" id="JBHUCP010000048">
    <property type="protein sequence ID" value="MFD1535073.1"/>
    <property type="molecule type" value="Genomic_DNA"/>
</dbReference>
<evidence type="ECO:0000256" key="2">
    <source>
        <dbReference type="ARBA" id="ARBA00022448"/>
    </source>
</evidence>
<evidence type="ECO:0000313" key="8">
    <source>
        <dbReference type="Proteomes" id="UP001597145"/>
    </source>
</evidence>
<evidence type="ECO:0000256" key="4">
    <source>
        <dbReference type="ARBA" id="ARBA00022729"/>
    </source>
</evidence>
<comment type="caution">
    <text evidence="7">The sequence shown here is derived from an EMBL/GenBank/DDBJ whole genome shotgun (WGS) entry which is preliminary data.</text>
</comment>
<dbReference type="InterPro" id="IPR006127">
    <property type="entry name" value="ZnuA-like"/>
</dbReference>
<keyword evidence="4 6" id="KW-0732">Signal</keyword>
<dbReference type="Proteomes" id="UP001597145">
    <property type="component" value="Unassembled WGS sequence"/>
</dbReference>
<dbReference type="Pfam" id="PF01297">
    <property type="entry name" value="ZnuA"/>
    <property type="match status" value="1"/>
</dbReference>
<evidence type="ECO:0000256" key="6">
    <source>
        <dbReference type="SAM" id="SignalP"/>
    </source>
</evidence>
<dbReference type="Gene3D" id="3.40.50.1980">
    <property type="entry name" value="Nitrogenase molybdenum iron protein domain"/>
    <property type="match status" value="2"/>
</dbReference>
<gene>
    <name evidence="7" type="ORF">ACFSCY_37240</name>
</gene>
<feature type="signal peptide" evidence="6">
    <location>
        <begin position="1"/>
        <end position="19"/>
    </location>
</feature>
<feature type="chain" id="PRO_5046519094" evidence="6">
    <location>
        <begin position="20"/>
        <end position="327"/>
    </location>
</feature>
<keyword evidence="8" id="KW-1185">Reference proteome</keyword>
<evidence type="ECO:0000256" key="1">
    <source>
        <dbReference type="ARBA" id="ARBA00004196"/>
    </source>
</evidence>
<feature type="region of interest" description="Disordered" evidence="5">
    <location>
        <begin position="129"/>
        <end position="149"/>
    </location>
</feature>